<dbReference type="InterPro" id="IPR002464">
    <property type="entry name" value="DNA/RNA_helicase_DEAH_CS"/>
</dbReference>
<evidence type="ECO:0000256" key="12">
    <source>
        <dbReference type="ARBA" id="ARBA00044550"/>
    </source>
</evidence>
<dbReference type="GO" id="GO:0043590">
    <property type="term" value="C:bacterial nucleoid"/>
    <property type="evidence" value="ECO:0007669"/>
    <property type="project" value="TreeGrafter"/>
</dbReference>
<evidence type="ECO:0000256" key="2">
    <source>
        <dbReference type="ARBA" id="ARBA00022723"/>
    </source>
</evidence>
<dbReference type="GO" id="GO:0005524">
    <property type="term" value="F:ATP binding"/>
    <property type="evidence" value="ECO:0007669"/>
    <property type="project" value="UniProtKB-KW"/>
</dbReference>
<dbReference type="GO" id="GO:0006310">
    <property type="term" value="P:DNA recombination"/>
    <property type="evidence" value="ECO:0007669"/>
    <property type="project" value="InterPro"/>
</dbReference>
<accession>A0A254TT30</accession>
<dbReference type="Pfam" id="PF16124">
    <property type="entry name" value="RecQ_Zn_bind"/>
    <property type="match status" value="1"/>
</dbReference>
<dbReference type="Gene3D" id="1.10.10.10">
    <property type="entry name" value="Winged helix-like DNA-binding domain superfamily/Winged helix DNA-binding domain"/>
    <property type="match status" value="1"/>
</dbReference>
<dbReference type="FunFam" id="3.40.50.300:FF:001389">
    <property type="entry name" value="ATP-dependent DNA helicase RecQ"/>
    <property type="match status" value="1"/>
</dbReference>
<keyword evidence="5" id="KW-0347">Helicase</keyword>
<evidence type="ECO:0000256" key="9">
    <source>
        <dbReference type="ARBA" id="ARBA00034617"/>
    </source>
</evidence>
<dbReference type="SMART" id="SM00490">
    <property type="entry name" value="HELICc"/>
    <property type="match status" value="1"/>
</dbReference>
<dbReference type="PANTHER" id="PTHR13710:SF105">
    <property type="entry name" value="ATP-DEPENDENT DNA HELICASE Q1"/>
    <property type="match status" value="1"/>
</dbReference>
<dbReference type="EC" id="5.6.2.4" evidence="10"/>
<dbReference type="PANTHER" id="PTHR13710">
    <property type="entry name" value="DNA HELICASE RECQ FAMILY MEMBER"/>
    <property type="match status" value="1"/>
</dbReference>
<dbReference type="GO" id="GO:0016787">
    <property type="term" value="F:hydrolase activity"/>
    <property type="evidence" value="ECO:0007669"/>
    <property type="project" value="UniProtKB-KW"/>
</dbReference>
<dbReference type="InterPro" id="IPR011545">
    <property type="entry name" value="DEAD/DEAH_box_helicase_dom"/>
</dbReference>
<keyword evidence="7" id="KW-0238">DNA-binding</keyword>
<evidence type="ECO:0000256" key="5">
    <source>
        <dbReference type="ARBA" id="ARBA00022806"/>
    </source>
</evidence>
<evidence type="ECO:0000256" key="4">
    <source>
        <dbReference type="ARBA" id="ARBA00022801"/>
    </source>
</evidence>
<evidence type="ECO:0000256" key="3">
    <source>
        <dbReference type="ARBA" id="ARBA00022741"/>
    </source>
</evidence>
<dbReference type="InterPro" id="IPR014001">
    <property type="entry name" value="Helicase_ATP-bd"/>
</dbReference>
<dbReference type="EMBL" id="LSTO01000001">
    <property type="protein sequence ID" value="OWW22888.1"/>
    <property type="molecule type" value="Genomic_DNA"/>
</dbReference>
<keyword evidence="3" id="KW-0547">Nucleotide-binding</keyword>
<dbReference type="PROSITE" id="PS51194">
    <property type="entry name" value="HELICASE_CTER"/>
    <property type="match status" value="1"/>
</dbReference>
<evidence type="ECO:0000256" key="6">
    <source>
        <dbReference type="ARBA" id="ARBA00022840"/>
    </source>
</evidence>
<organism evidence="15 16">
    <name type="scientific">Noviherbaspirillum denitrificans</name>
    <dbReference type="NCBI Taxonomy" id="1968433"/>
    <lineage>
        <taxon>Bacteria</taxon>
        <taxon>Pseudomonadati</taxon>
        <taxon>Pseudomonadota</taxon>
        <taxon>Betaproteobacteria</taxon>
        <taxon>Burkholderiales</taxon>
        <taxon>Oxalobacteraceae</taxon>
        <taxon>Noviherbaspirillum</taxon>
    </lineage>
</organism>
<dbReference type="InterPro" id="IPR036388">
    <property type="entry name" value="WH-like_DNA-bd_sf"/>
</dbReference>
<dbReference type="CDD" id="cd17920">
    <property type="entry name" value="DEXHc_RecQ"/>
    <property type="match status" value="1"/>
</dbReference>
<dbReference type="Pfam" id="PF00270">
    <property type="entry name" value="DEAD"/>
    <property type="match status" value="1"/>
</dbReference>
<evidence type="ECO:0000256" key="7">
    <source>
        <dbReference type="ARBA" id="ARBA00023125"/>
    </source>
</evidence>
<dbReference type="PROSITE" id="PS51192">
    <property type="entry name" value="HELICASE_ATP_BIND_1"/>
    <property type="match status" value="1"/>
</dbReference>
<dbReference type="SUPFAM" id="SSF52540">
    <property type="entry name" value="P-loop containing nucleoside triphosphate hydrolases"/>
    <property type="match status" value="1"/>
</dbReference>
<dbReference type="Proteomes" id="UP000197535">
    <property type="component" value="Unassembled WGS sequence"/>
</dbReference>
<dbReference type="InterPro" id="IPR004589">
    <property type="entry name" value="DNA_helicase_ATP-dep_RecQ"/>
</dbReference>
<evidence type="ECO:0000259" key="13">
    <source>
        <dbReference type="PROSITE" id="PS51192"/>
    </source>
</evidence>
<dbReference type="GO" id="GO:0006281">
    <property type="term" value="P:DNA repair"/>
    <property type="evidence" value="ECO:0007669"/>
    <property type="project" value="TreeGrafter"/>
</dbReference>
<dbReference type="InterPro" id="IPR027417">
    <property type="entry name" value="P-loop_NTPase"/>
</dbReference>
<dbReference type="GO" id="GO:0009378">
    <property type="term" value="F:four-way junction helicase activity"/>
    <property type="evidence" value="ECO:0007669"/>
    <property type="project" value="TreeGrafter"/>
</dbReference>
<dbReference type="Pfam" id="PF00271">
    <property type="entry name" value="Helicase_C"/>
    <property type="match status" value="1"/>
</dbReference>
<comment type="catalytic activity">
    <reaction evidence="9">
        <text>Couples ATP hydrolysis with the unwinding of duplex DNA by translocating in the 3'-5' direction.</text>
        <dbReference type="EC" id="5.6.2.4"/>
    </reaction>
</comment>
<evidence type="ECO:0000313" key="16">
    <source>
        <dbReference type="Proteomes" id="UP000197535"/>
    </source>
</evidence>
<feature type="domain" description="Helicase ATP-binding" evidence="13">
    <location>
        <begin position="29"/>
        <end position="197"/>
    </location>
</feature>
<dbReference type="GO" id="GO:0030894">
    <property type="term" value="C:replisome"/>
    <property type="evidence" value="ECO:0007669"/>
    <property type="project" value="TreeGrafter"/>
</dbReference>
<name>A0A254TT30_9BURK</name>
<comment type="caution">
    <text evidence="15">The sequence shown here is derived from an EMBL/GenBank/DDBJ whole genome shotgun (WGS) entry which is preliminary data.</text>
</comment>
<evidence type="ECO:0000256" key="8">
    <source>
        <dbReference type="ARBA" id="ARBA00023235"/>
    </source>
</evidence>
<dbReference type="InterPro" id="IPR032284">
    <property type="entry name" value="RecQ_Zn-bd"/>
</dbReference>
<evidence type="ECO:0000256" key="1">
    <source>
        <dbReference type="ARBA" id="ARBA00005446"/>
    </source>
</evidence>
<comment type="similarity">
    <text evidence="1">Belongs to the helicase family. RecQ subfamily.</text>
</comment>
<dbReference type="Gene3D" id="3.40.50.300">
    <property type="entry name" value="P-loop containing nucleotide triphosphate hydrolases"/>
    <property type="match status" value="2"/>
</dbReference>
<gene>
    <name evidence="15" type="ORF">AYR66_15670</name>
</gene>
<dbReference type="AlphaFoldDB" id="A0A254TT30"/>
<feature type="domain" description="Helicase C-terminal" evidence="14">
    <location>
        <begin position="221"/>
        <end position="389"/>
    </location>
</feature>
<keyword evidence="8" id="KW-0413">Isomerase</keyword>
<dbReference type="GO" id="GO:0046872">
    <property type="term" value="F:metal ion binding"/>
    <property type="evidence" value="ECO:0007669"/>
    <property type="project" value="UniProtKB-KW"/>
</dbReference>
<proteinExistence type="inferred from homology"/>
<evidence type="ECO:0000256" key="10">
    <source>
        <dbReference type="ARBA" id="ARBA00034808"/>
    </source>
</evidence>
<protein>
    <recommendedName>
        <fullName evidence="11">ATP-dependent DNA helicase RecQ</fullName>
        <ecNumber evidence="10">5.6.2.4</ecNumber>
    </recommendedName>
    <alternativeName>
        <fullName evidence="12">DNA 3'-5' helicase RecQ</fullName>
    </alternativeName>
</protein>
<dbReference type="GO" id="GO:0043138">
    <property type="term" value="F:3'-5' DNA helicase activity"/>
    <property type="evidence" value="ECO:0007669"/>
    <property type="project" value="UniProtKB-EC"/>
</dbReference>
<reference evidence="15 16" key="1">
    <citation type="submission" date="2016-02" db="EMBL/GenBank/DDBJ databases">
        <authorList>
            <person name="Wen L."/>
            <person name="He K."/>
            <person name="Yang H."/>
        </authorList>
    </citation>
    <scope>NUCLEOTIDE SEQUENCE [LARGE SCALE GENOMIC DNA]</scope>
    <source>
        <strain evidence="15 16">TSA40</strain>
    </source>
</reference>
<keyword evidence="16" id="KW-1185">Reference proteome</keyword>
<keyword evidence="4" id="KW-0378">Hydrolase</keyword>
<evidence type="ECO:0000259" key="14">
    <source>
        <dbReference type="PROSITE" id="PS51194"/>
    </source>
</evidence>
<keyword evidence="2" id="KW-0479">Metal-binding</keyword>
<dbReference type="InterPro" id="IPR001650">
    <property type="entry name" value="Helicase_C-like"/>
</dbReference>
<dbReference type="NCBIfam" id="TIGR00614">
    <property type="entry name" value="recQ_fam"/>
    <property type="match status" value="1"/>
</dbReference>
<dbReference type="SMART" id="SM00487">
    <property type="entry name" value="DEXDc"/>
    <property type="match status" value="1"/>
</dbReference>
<keyword evidence="6" id="KW-0067">ATP-binding</keyword>
<sequence>MVAGDKALQRTLQDTFGIRQLRPGQREVIESVLQGNNTLAIMPTGAGKSLCYQLPALKMPGVTVVVSPLISLMKDQAGKLETAGVPAAEVNSTLSTREEESVLESIRQEDTEFIFATPERLSDPDFLATVRESRVSLFVIDEAHCISHWGHDFRPAYLHLGAVIDALGNPPVLALTATATSNVIEDIGKQLGLPDMHVINTGIYRSNLHYRVVTATSEQEKLSLALALAREAEGSGIIYTATVKAVEEVHAALREAGESVTFYHGQLAAKARHQNQDDFMSGASRIMVATNAFGMGIDKSDIRFVIHYQIPANLEAYYQESGRAGRDGEDADCILLFHAKDKQVQQFFLARRYPGADDLGAVYAALQALSPEQHAVSLARVQAHLDGVSDTRLQVALKLLKDGGLLEQDDKLDYHLLRQRVKPKELKELVHTYRDKSARDHAALERMVFYAQTGFCRWKVLLEYFGEHSSWSRCGVCDNCRQPPEQALSPEHPRQQLTRAVQAPANTLQAGATVKVPKYGEGQVVSVEGDKVTLRFPDSSKRTFLRSYVERS</sequence>
<evidence type="ECO:0000313" key="15">
    <source>
        <dbReference type="EMBL" id="OWW22888.1"/>
    </source>
</evidence>
<dbReference type="GO" id="GO:0003677">
    <property type="term" value="F:DNA binding"/>
    <property type="evidence" value="ECO:0007669"/>
    <property type="project" value="UniProtKB-KW"/>
</dbReference>
<dbReference type="GO" id="GO:0005737">
    <property type="term" value="C:cytoplasm"/>
    <property type="evidence" value="ECO:0007669"/>
    <property type="project" value="TreeGrafter"/>
</dbReference>
<dbReference type="PROSITE" id="PS00690">
    <property type="entry name" value="DEAH_ATP_HELICASE"/>
    <property type="match status" value="1"/>
</dbReference>
<evidence type="ECO:0000256" key="11">
    <source>
        <dbReference type="ARBA" id="ARBA00044535"/>
    </source>
</evidence>